<dbReference type="EC" id="2.7.4.16" evidence="2"/>
<dbReference type="SUPFAM" id="SSF56042">
    <property type="entry name" value="PurM C-terminal domain-like"/>
    <property type="match status" value="1"/>
</dbReference>
<feature type="domain" description="PurM-like N-terminal" evidence="3">
    <location>
        <begin position="33"/>
        <end position="143"/>
    </location>
</feature>
<sequence length="327" mass="33665">MSAPQHTAAPSPEFDLIRRHFVRPMRAAALGPGDDCALVSPSPGHELAVTSDMLVAGTHFLPDTDPRRLGWKTLAVNLSDVAAMGATPRWVTLALSLPGLDHDWLAAFAAGFFDCADTFGVDLIGGDTTRGPLNLCVTAFGEVACGRAVRRGGAQAGDRIWVSGQPGRAALGLAELLGRLTLAPAARADCITALEQPQPRVALGAALKGLASAMIDVSDGLLADLGHIATASKVSAVVEDAALPWTALDAACSDRAAVRDALLAGGDDYELLFCAPPAADAALAALSARLGLALTRIGHIEAGQGVQLVDASGRSMPVARRGYDHFS</sequence>
<dbReference type="AlphaFoldDB" id="F5RH56"/>
<feature type="binding site" evidence="2">
    <location>
        <position position="80"/>
    </location>
    <ligand>
        <name>Mg(2+)</name>
        <dbReference type="ChEBI" id="CHEBI:18420"/>
        <label>2</label>
    </ligand>
</feature>
<keyword evidence="2" id="KW-0808">Transferase</keyword>
<organism evidence="5 6">
    <name type="scientific">Methyloversatilis universalis (strain ATCC BAA-1314 / DSM 25237 / JCM 13912 / CCUG 52030 / FAM5)</name>
    <dbReference type="NCBI Taxonomy" id="1000565"/>
    <lineage>
        <taxon>Bacteria</taxon>
        <taxon>Pseudomonadati</taxon>
        <taxon>Pseudomonadota</taxon>
        <taxon>Betaproteobacteria</taxon>
        <taxon>Nitrosomonadales</taxon>
        <taxon>Sterolibacteriaceae</taxon>
        <taxon>Methyloversatilis</taxon>
    </lineage>
</organism>
<dbReference type="EMBL" id="AFHG01000058">
    <property type="protein sequence ID" value="EGK70260.1"/>
    <property type="molecule type" value="Genomic_DNA"/>
</dbReference>
<feature type="binding site" evidence="2">
    <location>
        <position position="323"/>
    </location>
    <ligand>
        <name>substrate</name>
    </ligand>
</feature>
<comment type="similarity">
    <text evidence="2">Belongs to the thiamine-monophosphate kinase family.</text>
</comment>
<dbReference type="GO" id="GO:0009229">
    <property type="term" value="P:thiamine diphosphate biosynthetic process"/>
    <property type="evidence" value="ECO:0007669"/>
    <property type="project" value="UniProtKB-UniRule"/>
</dbReference>
<dbReference type="NCBIfam" id="TIGR01379">
    <property type="entry name" value="thiL"/>
    <property type="match status" value="1"/>
</dbReference>
<dbReference type="GO" id="GO:0009228">
    <property type="term" value="P:thiamine biosynthetic process"/>
    <property type="evidence" value="ECO:0007669"/>
    <property type="project" value="UniProtKB-KW"/>
</dbReference>
<dbReference type="InterPro" id="IPR006283">
    <property type="entry name" value="ThiL-like"/>
</dbReference>
<evidence type="ECO:0000259" key="3">
    <source>
        <dbReference type="Pfam" id="PF00586"/>
    </source>
</evidence>
<dbReference type="RefSeq" id="WP_008064206.1">
    <property type="nucleotide sequence ID" value="NZ_AFHG01000058.1"/>
</dbReference>
<name>F5RH56_METUF</name>
<gene>
    <name evidence="2" type="primary">thiL</name>
    <name evidence="5" type="ORF">METUNv1_03648</name>
</gene>
<dbReference type="InterPro" id="IPR016188">
    <property type="entry name" value="PurM-like_N"/>
</dbReference>
<feature type="binding site" evidence="2">
    <location>
        <position position="219"/>
    </location>
    <ligand>
        <name>Mg(2+)</name>
        <dbReference type="ChEBI" id="CHEBI:18420"/>
        <label>5</label>
    </ligand>
</feature>
<dbReference type="STRING" id="1000565.METUNv1_03648"/>
<dbReference type="PIRSF" id="PIRSF005303">
    <property type="entry name" value="Thiam_monoph_kin"/>
    <property type="match status" value="1"/>
</dbReference>
<dbReference type="GO" id="GO:0005524">
    <property type="term" value="F:ATP binding"/>
    <property type="evidence" value="ECO:0007669"/>
    <property type="project" value="UniProtKB-UniRule"/>
</dbReference>
<comment type="catalytic activity">
    <reaction evidence="2">
        <text>thiamine phosphate + ATP = thiamine diphosphate + ADP</text>
        <dbReference type="Rhea" id="RHEA:15913"/>
        <dbReference type="ChEBI" id="CHEBI:30616"/>
        <dbReference type="ChEBI" id="CHEBI:37575"/>
        <dbReference type="ChEBI" id="CHEBI:58937"/>
        <dbReference type="ChEBI" id="CHEBI:456216"/>
        <dbReference type="EC" id="2.7.4.16"/>
    </reaction>
</comment>
<dbReference type="Gene3D" id="3.30.1330.10">
    <property type="entry name" value="PurM-like, N-terminal domain"/>
    <property type="match status" value="1"/>
</dbReference>
<evidence type="ECO:0000256" key="1">
    <source>
        <dbReference type="ARBA" id="ARBA00022977"/>
    </source>
</evidence>
<feature type="binding site" evidence="2">
    <location>
        <position position="80"/>
    </location>
    <ligand>
        <name>Mg(2+)</name>
        <dbReference type="ChEBI" id="CHEBI:18420"/>
        <label>4</label>
    </ligand>
</feature>
<dbReference type="HAMAP" id="MF_02128">
    <property type="entry name" value="TMP_kinase"/>
    <property type="match status" value="1"/>
</dbReference>
<keyword evidence="2" id="KW-0460">Magnesium</keyword>
<comment type="miscellaneous">
    <text evidence="2">Reaction mechanism of ThiL seems to utilize a direct, inline transfer of the gamma-phosphate of ATP to TMP rather than a phosphorylated enzyme intermediate.</text>
</comment>
<feature type="domain" description="PurM-like C-terminal" evidence="4">
    <location>
        <begin position="155"/>
        <end position="309"/>
    </location>
</feature>
<feature type="binding site" evidence="2">
    <location>
        <begin position="126"/>
        <end position="127"/>
    </location>
    <ligand>
        <name>ATP</name>
        <dbReference type="ChEBI" id="CHEBI:30616"/>
    </ligand>
</feature>
<feature type="binding site" evidence="2">
    <location>
        <position position="59"/>
    </location>
    <ligand>
        <name>substrate</name>
    </ligand>
</feature>
<dbReference type="CDD" id="cd02194">
    <property type="entry name" value="ThiL"/>
    <property type="match status" value="1"/>
</dbReference>
<feature type="binding site" evidence="2">
    <location>
        <position position="267"/>
    </location>
    <ligand>
        <name>substrate</name>
    </ligand>
</feature>
<accession>F5RH56</accession>
<keyword evidence="1 2" id="KW-0784">Thiamine biosynthesis</keyword>
<feature type="binding site" evidence="2">
    <location>
        <position position="216"/>
    </location>
    <ligand>
        <name>Mg(2+)</name>
        <dbReference type="ChEBI" id="CHEBI:18420"/>
        <label>3</label>
    </ligand>
</feature>
<comment type="pathway">
    <text evidence="2">Cofactor biosynthesis; thiamine diphosphate biosynthesis; thiamine diphosphate from thiamine phosphate: step 1/1.</text>
</comment>
<keyword evidence="6" id="KW-1185">Reference proteome</keyword>
<evidence type="ECO:0000256" key="2">
    <source>
        <dbReference type="HAMAP-Rule" id="MF_02128"/>
    </source>
</evidence>
<feature type="binding site" evidence="2">
    <location>
        <position position="50"/>
    </location>
    <ligand>
        <name>Mg(2+)</name>
        <dbReference type="ChEBI" id="CHEBI:18420"/>
        <label>4</label>
    </ligand>
</feature>
<feature type="binding site" evidence="2">
    <location>
        <position position="80"/>
    </location>
    <ligand>
        <name>Mg(2+)</name>
        <dbReference type="ChEBI" id="CHEBI:18420"/>
        <label>3</label>
    </ligand>
</feature>
<comment type="caution">
    <text evidence="5">The sequence shown here is derived from an EMBL/GenBank/DDBJ whole genome shotgun (WGS) entry which is preliminary data.</text>
</comment>
<feature type="binding site" evidence="2">
    <location>
        <position position="52"/>
    </location>
    <ligand>
        <name>Mg(2+)</name>
        <dbReference type="ChEBI" id="CHEBI:18420"/>
        <label>1</label>
    </ligand>
</feature>
<evidence type="ECO:0000313" key="5">
    <source>
        <dbReference type="EMBL" id="EGK70260.1"/>
    </source>
</evidence>
<keyword evidence="2" id="KW-0547">Nucleotide-binding</keyword>
<comment type="caution">
    <text evidence="2">Lacks conserved residue(s) required for the propagation of feature annotation.</text>
</comment>
<dbReference type="GO" id="GO:0009030">
    <property type="term" value="F:thiamine-phosphate kinase activity"/>
    <property type="evidence" value="ECO:0007669"/>
    <property type="project" value="UniProtKB-UniRule"/>
</dbReference>
<keyword evidence="2" id="KW-0479">Metal-binding</keyword>
<feature type="binding site" evidence="2">
    <location>
        <position position="218"/>
    </location>
    <ligand>
        <name>ATP</name>
        <dbReference type="ChEBI" id="CHEBI:30616"/>
    </ligand>
</feature>
<feature type="binding site" evidence="2">
    <location>
        <position position="127"/>
    </location>
    <ligand>
        <name>Mg(2+)</name>
        <dbReference type="ChEBI" id="CHEBI:18420"/>
        <label>1</label>
    </ligand>
</feature>
<reference evidence="5 6" key="1">
    <citation type="journal article" date="2011" name="J. Bacteriol.">
        <title>Genome sequence of Methyloversatilis universalis FAM5T, a methylotrophic representative of the order Rhodocyclales.</title>
        <authorList>
            <person name="Kittichotirat W."/>
            <person name="Good N.M."/>
            <person name="Hall R."/>
            <person name="Bringel F."/>
            <person name="Lajus A."/>
            <person name="Medigue C."/>
            <person name="Smalley N.E."/>
            <person name="Beck D."/>
            <person name="Bumgarner R."/>
            <person name="Vuilleumier S."/>
            <person name="Kalyuzhnaya M.G."/>
        </authorList>
    </citation>
    <scope>NUCLEOTIDE SEQUENCE [LARGE SCALE GENOMIC DNA]</scope>
    <source>
        <strain evidence="6">ATCC BAA-1314 / JCM 13912 / FAM5</strain>
    </source>
</reference>
<protein>
    <recommendedName>
        <fullName evidence="2">Thiamine-monophosphate kinase</fullName>
        <shortName evidence="2">TMP kinase</shortName>
        <shortName evidence="2">Thiamine-phosphate kinase</shortName>
        <ecNumber evidence="2">2.7.4.16</ecNumber>
    </recommendedName>
</protein>
<dbReference type="OrthoDB" id="9802811at2"/>
<comment type="function">
    <text evidence="2">Catalyzes the ATP-dependent phosphorylation of thiamine-monophosphate (TMP) to form thiamine-pyrophosphate (TPP), the active form of vitamin B1.</text>
</comment>
<keyword evidence="2" id="KW-0067">ATP-binding</keyword>
<dbReference type="InterPro" id="IPR036921">
    <property type="entry name" value="PurM-like_N_sf"/>
</dbReference>
<dbReference type="Pfam" id="PF00586">
    <property type="entry name" value="AIRS"/>
    <property type="match status" value="1"/>
</dbReference>
<feature type="binding site" evidence="2">
    <location>
        <position position="35"/>
    </location>
    <ligand>
        <name>Mg(2+)</name>
        <dbReference type="ChEBI" id="CHEBI:18420"/>
        <label>4</label>
    </ligand>
</feature>
<dbReference type="eggNOG" id="COG0611">
    <property type="taxonomic scope" value="Bacteria"/>
</dbReference>
<dbReference type="InterPro" id="IPR036676">
    <property type="entry name" value="PurM-like_C_sf"/>
</dbReference>
<feature type="binding site" evidence="2">
    <location>
        <position position="52"/>
    </location>
    <ligand>
        <name>Mg(2+)</name>
        <dbReference type="ChEBI" id="CHEBI:18420"/>
        <label>2</label>
    </ligand>
</feature>
<keyword evidence="2 5" id="KW-0418">Kinase</keyword>
<dbReference type="PANTHER" id="PTHR30270:SF0">
    <property type="entry name" value="THIAMINE-MONOPHOSPHATE KINASE"/>
    <property type="match status" value="1"/>
</dbReference>
<dbReference type="PANTHER" id="PTHR30270">
    <property type="entry name" value="THIAMINE-MONOPHOSPHATE KINASE"/>
    <property type="match status" value="1"/>
</dbReference>
<dbReference type="InterPro" id="IPR010918">
    <property type="entry name" value="PurM-like_C_dom"/>
</dbReference>
<dbReference type="Gene3D" id="3.90.650.10">
    <property type="entry name" value="PurM-like C-terminal domain"/>
    <property type="match status" value="1"/>
</dbReference>
<feature type="binding site" evidence="2">
    <location>
        <position position="51"/>
    </location>
    <ligand>
        <name>Mg(2+)</name>
        <dbReference type="ChEBI" id="CHEBI:18420"/>
        <label>1</label>
    </ligand>
</feature>
<dbReference type="GO" id="GO:0000287">
    <property type="term" value="F:magnesium ion binding"/>
    <property type="evidence" value="ECO:0007669"/>
    <property type="project" value="UniProtKB-UniRule"/>
</dbReference>
<evidence type="ECO:0000259" key="4">
    <source>
        <dbReference type="Pfam" id="PF02769"/>
    </source>
</evidence>
<feature type="binding site" evidence="2">
    <location>
        <position position="35"/>
    </location>
    <ligand>
        <name>Mg(2+)</name>
        <dbReference type="ChEBI" id="CHEBI:18420"/>
        <label>3</label>
    </ligand>
</feature>
<dbReference type="UniPathway" id="UPA00060">
    <property type="reaction ID" value="UER00142"/>
</dbReference>
<dbReference type="Proteomes" id="UP000005019">
    <property type="component" value="Unassembled WGS sequence"/>
</dbReference>
<dbReference type="Pfam" id="PF02769">
    <property type="entry name" value="AIRS_C"/>
    <property type="match status" value="1"/>
</dbReference>
<evidence type="ECO:0000313" key="6">
    <source>
        <dbReference type="Proteomes" id="UP000005019"/>
    </source>
</evidence>
<dbReference type="SUPFAM" id="SSF55326">
    <property type="entry name" value="PurM N-terminal domain-like"/>
    <property type="match status" value="1"/>
</dbReference>
<feature type="binding site" evidence="2">
    <location>
        <position position="151"/>
    </location>
    <ligand>
        <name>ATP</name>
        <dbReference type="ChEBI" id="CHEBI:30616"/>
    </ligand>
</feature>
<proteinExistence type="inferred from homology"/>